<dbReference type="RefSeq" id="WP_115088942.1">
    <property type="nucleotide sequence ID" value="NZ_CBCSFG010000021.1"/>
</dbReference>
<dbReference type="Gene3D" id="3.10.129.10">
    <property type="entry name" value="Hotdog Thioesterase"/>
    <property type="match status" value="1"/>
</dbReference>
<dbReference type="AlphaFoldDB" id="A0A380T618"/>
<organism evidence="2 3">
    <name type="scientific">Pseudomonas wadenswilerensis</name>
    <dbReference type="NCBI Taxonomy" id="1785161"/>
    <lineage>
        <taxon>Bacteria</taxon>
        <taxon>Pseudomonadati</taxon>
        <taxon>Pseudomonadota</taxon>
        <taxon>Gammaproteobacteria</taxon>
        <taxon>Pseudomonadales</taxon>
        <taxon>Pseudomonadaceae</taxon>
        <taxon>Pseudomonas</taxon>
    </lineage>
</organism>
<accession>A0A380T618</accession>
<dbReference type="InterPro" id="IPR003965">
    <property type="entry name" value="Fatty_acid_synthase"/>
</dbReference>
<name>A0A380T618_9PSED</name>
<dbReference type="Pfam" id="PF01575">
    <property type="entry name" value="MaoC_dehydratas"/>
    <property type="match status" value="1"/>
</dbReference>
<keyword evidence="3" id="KW-1185">Reference proteome</keyword>
<dbReference type="PANTHER" id="PTHR43841:SF1">
    <property type="entry name" value="3-HYDROXYACYL-THIOESTER DEHYDRATASE X"/>
    <property type="match status" value="1"/>
</dbReference>
<evidence type="ECO:0000313" key="2">
    <source>
        <dbReference type="EMBL" id="SUQ65435.1"/>
    </source>
</evidence>
<evidence type="ECO:0000259" key="1">
    <source>
        <dbReference type="Pfam" id="PF01575"/>
    </source>
</evidence>
<dbReference type="EMBL" id="UIDD01000012">
    <property type="protein sequence ID" value="SUQ65435.1"/>
    <property type="molecule type" value="Genomic_DNA"/>
</dbReference>
<dbReference type="GO" id="GO:0005835">
    <property type="term" value="C:fatty acid synthase complex"/>
    <property type="evidence" value="ECO:0007669"/>
    <property type="project" value="InterPro"/>
</dbReference>
<reference evidence="3" key="1">
    <citation type="submission" date="2018-07" db="EMBL/GenBank/DDBJ databases">
        <authorList>
            <person name="Blom J."/>
        </authorList>
    </citation>
    <scope>NUCLEOTIDE SEQUENCE [LARGE SCALE GENOMIC DNA]</scope>
    <source>
        <strain evidence="3">CCOS 864</strain>
    </source>
</reference>
<proteinExistence type="predicted"/>
<feature type="domain" description="MaoC-like" evidence="1">
    <location>
        <begin position="185"/>
        <end position="254"/>
    </location>
</feature>
<evidence type="ECO:0000313" key="3">
    <source>
        <dbReference type="Proteomes" id="UP000255177"/>
    </source>
</evidence>
<dbReference type="PANTHER" id="PTHR43841">
    <property type="entry name" value="3-HYDROXYACYL-THIOESTER DEHYDRATASE HTDX-RELATED"/>
    <property type="match status" value="1"/>
</dbReference>
<gene>
    <name evidence="2" type="ORF">CCOS864_04910</name>
</gene>
<dbReference type="InterPro" id="IPR002539">
    <property type="entry name" value="MaoC-like_dom"/>
</dbReference>
<dbReference type="InterPro" id="IPR029069">
    <property type="entry name" value="HotDog_dom_sf"/>
</dbReference>
<dbReference type="Proteomes" id="UP000255177">
    <property type="component" value="Unassembled WGS sequence"/>
</dbReference>
<dbReference type="GO" id="GO:0006633">
    <property type="term" value="P:fatty acid biosynthetic process"/>
    <property type="evidence" value="ECO:0007669"/>
    <property type="project" value="InterPro"/>
</dbReference>
<dbReference type="GO" id="GO:0004312">
    <property type="term" value="F:fatty acid synthase activity"/>
    <property type="evidence" value="ECO:0007669"/>
    <property type="project" value="InterPro"/>
</dbReference>
<dbReference type="SUPFAM" id="SSF54637">
    <property type="entry name" value="Thioesterase/thiol ester dehydrase-isomerase"/>
    <property type="match status" value="2"/>
</dbReference>
<sequence length="284" mass="31278">MTRKWIELGNTAALSGLYLRAARKRKISGDSLPATGLRCHLNVDPQQLQAYRKLCHFSDDGRLPPTFPHVMAFALQMQLLTAKDFPFPLLGLVHLHNSIRVVRPLGGISRLRFSVHVDNLQPHEKGGTFELITEAEDSLGLLWSETSRMLCRGLKPAGEPAAVEAPEALPLSELTRWYADSDIGRRYAKVCGDYNPIHLSAASARLFGFPTAIAHGMWSKAMALAALRGHLPVSGYEIEVDFLKPVRLPSEVILNASPTAAEGQLQLDGHGELVHMRGAWRPLS</sequence>
<dbReference type="PRINTS" id="PR01483">
    <property type="entry name" value="FASYNTHASE"/>
</dbReference>
<protein>
    <submittedName>
        <fullName evidence="2">MaoC like domain protein</fullName>
    </submittedName>
</protein>